<dbReference type="AlphaFoldDB" id="A0A7W7WRA0"/>
<evidence type="ECO:0000256" key="9">
    <source>
        <dbReference type="RuleBase" id="RU362002"/>
    </source>
</evidence>
<keyword evidence="5 9" id="KW-1133">Transmembrane helix</keyword>
<feature type="transmembrane region" description="Helical" evidence="9">
    <location>
        <begin position="323"/>
        <end position="344"/>
    </location>
</feature>
<evidence type="ECO:0000259" key="11">
    <source>
        <dbReference type="Pfam" id="PF00909"/>
    </source>
</evidence>
<dbReference type="PANTHER" id="PTHR43029">
    <property type="entry name" value="AMMONIUM TRANSPORTER MEP2"/>
    <property type="match status" value="1"/>
</dbReference>
<dbReference type="PANTHER" id="PTHR43029:SF10">
    <property type="entry name" value="AMMONIUM TRANSPORTER MEP2"/>
    <property type="match status" value="1"/>
</dbReference>
<feature type="transmembrane region" description="Helical" evidence="9">
    <location>
        <begin position="104"/>
        <end position="124"/>
    </location>
</feature>
<dbReference type="GO" id="GO:0008519">
    <property type="term" value="F:ammonium channel activity"/>
    <property type="evidence" value="ECO:0007669"/>
    <property type="project" value="InterPro"/>
</dbReference>
<feature type="region of interest" description="Disordered" evidence="10">
    <location>
        <begin position="544"/>
        <end position="583"/>
    </location>
</feature>
<comment type="subcellular location">
    <subcellularLocation>
        <location evidence="9">Cell membrane</location>
        <topology evidence="9">Multi-pass membrane protein</topology>
    </subcellularLocation>
    <subcellularLocation>
        <location evidence="1">Membrane</location>
        <topology evidence="1">Multi-pass membrane protein</topology>
    </subcellularLocation>
</comment>
<gene>
    <name evidence="12" type="ORF">FHR38_004412</name>
</gene>
<feature type="domain" description="Ammonium transporter AmtB-like" evidence="11">
    <location>
        <begin position="13"/>
        <end position="416"/>
    </location>
</feature>
<evidence type="ECO:0000256" key="6">
    <source>
        <dbReference type="ARBA" id="ARBA00023136"/>
    </source>
</evidence>
<evidence type="ECO:0000313" key="13">
    <source>
        <dbReference type="Proteomes" id="UP000578819"/>
    </source>
</evidence>
<keyword evidence="13" id="KW-1185">Reference proteome</keyword>
<dbReference type="InterPro" id="IPR029020">
    <property type="entry name" value="Ammonium/urea_transptr"/>
</dbReference>
<feature type="transmembrane region" description="Helical" evidence="9">
    <location>
        <begin position="206"/>
        <end position="227"/>
    </location>
</feature>
<feature type="transmembrane region" description="Helical" evidence="9">
    <location>
        <begin position="266"/>
        <end position="284"/>
    </location>
</feature>
<feature type="transmembrane region" description="Helical" evidence="9">
    <location>
        <begin position="12"/>
        <end position="37"/>
    </location>
</feature>
<feature type="transmembrane region" description="Helical" evidence="9">
    <location>
        <begin position="49"/>
        <end position="68"/>
    </location>
</feature>
<dbReference type="InterPro" id="IPR024041">
    <property type="entry name" value="NH4_transpt_AmtB-like_dom"/>
</dbReference>
<feature type="compositionally biased region" description="Pro residues" evidence="10">
    <location>
        <begin position="571"/>
        <end position="583"/>
    </location>
</feature>
<feature type="transmembrane region" description="Helical" evidence="9">
    <location>
        <begin position="136"/>
        <end position="154"/>
    </location>
</feature>
<accession>A0A7W7WRA0</accession>
<dbReference type="Pfam" id="PF00909">
    <property type="entry name" value="Ammonium_transp"/>
    <property type="match status" value="1"/>
</dbReference>
<reference evidence="12 13" key="1">
    <citation type="submission" date="2020-08" db="EMBL/GenBank/DDBJ databases">
        <title>Sequencing the genomes of 1000 actinobacteria strains.</title>
        <authorList>
            <person name="Klenk H.-P."/>
        </authorList>
    </citation>
    <scope>NUCLEOTIDE SEQUENCE [LARGE SCALE GENOMIC DNA]</scope>
    <source>
        <strain evidence="12 13">DSM 45886</strain>
    </source>
</reference>
<evidence type="ECO:0000256" key="8">
    <source>
        <dbReference type="ARBA" id="ARBA00050025"/>
    </source>
</evidence>
<evidence type="ECO:0000256" key="2">
    <source>
        <dbReference type="ARBA" id="ARBA00005887"/>
    </source>
</evidence>
<feature type="transmembrane region" description="Helical" evidence="9">
    <location>
        <begin position="290"/>
        <end position="311"/>
    </location>
</feature>
<keyword evidence="3 9" id="KW-0813">Transport</keyword>
<evidence type="ECO:0000313" key="12">
    <source>
        <dbReference type="EMBL" id="MBB4960679.1"/>
    </source>
</evidence>
<evidence type="ECO:0000256" key="1">
    <source>
        <dbReference type="ARBA" id="ARBA00004141"/>
    </source>
</evidence>
<protein>
    <recommendedName>
        <fullName evidence="8 9">Ammonium transporter</fullName>
    </recommendedName>
</protein>
<feature type="compositionally biased region" description="Gly residues" evidence="10">
    <location>
        <begin position="558"/>
        <end position="570"/>
    </location>
</feature>
<keyword evidence="4 9" id="KW-0812">Transmembrane</keyword>
<evidence type="ECO:0000256" key="3">
    <source>
        <dbReference type="ARBA" id="ARBA00022448"/>
    </source>
</evidence>
<name>A0A7W7WRA0_9ACTN</name>
<keyword evidence="7 9" id="KW-0924">Ammonia transport</keyword>
<dbReference type="SUPFAM" id="SSF111352">
    <property type="entry name" value="Ammonium transporter"/>
    <property type="match status" value="1"/>
</dbReference>
<dbReference type="NCBIfam" id="TIGR00836">
    <property type="entry name" value="amt"/>
    <property type="match status" value="1"/>
</dbReference>
<feature type="compositionally biased region" description="Gly residues" evidence="10">
    <location>
        <begin position="425"/>
        <end position="434"/>
    </location>
</feature>
<evidence type="ECO:0000256" key="10">
    <source>
        <dbReference type="SAM" id="MobiDB-lite"/>
    </source>
</evidence>
<keyword evidence="6 9" id="KW-0472">Membrane</keyword>
<evidence type="ECO:0000256" key="7">
    <source>
        <dbReference type="ARBA" id="ARBA00023177"/>
    </source>
</evidence>
<comment type="caution">
    <text evidence="12">The sequence shown here is derived from an EMBL/GenBank/DDBJ whole genome shotgun (WGS) entry which is preliminary data.</text>
</comment>
<dbReference type="InterPro" id="IPR001905">
    <property type="entry name" value="Ammonium_transpt"/>
</dbReference>
<dbReference type="EMBL" id="JACHJW010000001">
    <property type="protein sequence ID" value="MBB4960679.1"/>
    <property type="molecule type" value="Genomic_DNA"/>
</dbReference>
<proteinExistence type="inferred from homology"/>
<comment type="similarity">
    <text evidence="2 9">Belongs to the ammonia transporter channel (TC 1.A.11.2) family.</text>
</comment>
<feature type="transmembrane region" description="Helical" evidence="9">
    <location>
        <begin position="174"/>
        <end position="194"/>
    </location>
</feature>
<dbReference type="GO" id="GO:0005886">
    <property type="term" value="C:plasma membrane"/>
    <property type="evidence" value="ECO:0007669"/>
    <property type="project" value="UniProtKB-SubCell"/>
</dbReference>
<evidence type="ECO:0000256" key="5">
    <source>
        <dbReference type="ARBA" id="ARBA00022989"/>
    </source>
</evidence>
<evidence type="ECO:0000256" key="4">
    <source>
        <dbReference type="ARBA" id="ARBA00022692"/>
    </source>
</evidence>
<organism evidence="12 13">
    <name type="scientific">Micromonospora polyrhachis</name>
    <dbReference type="NCBI Taxonomy" id="1282883"/>
    <lineage>
        <taxon>Bacteria</taxon>
        <taxon>Bacillati</taxon>
        <taxon>Actinomycetota</taxon>
        <taxon>Actinomycetes</taxon>
        <taxon>Micromonosporales</taxon>
        <taxon>Micromonosporaceae</taxon>
        <taxon>Micromonospora</taxon>
    </lineage>
</organism>
<feature type="transmembrane region" description="Helical" evidence="9">
    <location>
        <begin position="239"/>
        <end position="259"/>
    </location>
</feature>
<feature type="region of interest" description="Disordered" evidence="10">
    <location>
        <begin position="423"/>
        <end position="449"/>
    </location>
</feature>
<dbReference type="Proteomes" id="UP000578819">
    <property type="component" value="Unassembled WGS sequence"/>
</dbReference>
<dbReference type="Gene3D" id="1.10.3430.10">
    <property type="entry name" value="Ammonium transporter AmtB like domains"/>
    <property type="match status" value="1"/>
</dbReference>
<sequence length="583" mass="59979">MLAQAAISAGDTAWVLICAGLVLFMTPGLAFFYAGMVPKSNTLVMMQQNIIALGVVSITWVLLGYTIAFGDDAGGGLFGNLGLFGLLDIGTPPAPAFRVVAEGVTIPALAFVAYQMMFAVITPALATGATAGRLKFAGWAVFLAIWSIIVYPPIAHWLWHPGGWLAKLGTQDWAGGMVVHASAGAAVLALLLVVGRRRNWPHTNTLPNSVPLTIVGAGILWFGWFGFNGGDGLQANGVAAQALINTHLAAAAGMLIWLLMERVEDGHPTVVGAVSGAVAGLATITPCAGFVSTLSALAIGAIAGFVCHTALRLKYLLRLDDALDVLAVHWVGGMLGSLLLGLFAQTQANKLSADGLFFGGGFRLLGNQVVGVLVVVVFSFVLSWLIATGIEKTIGLRAPVANEGRLDQNQQGIDAYHLDPVSSLPGGGSPTGGPGPQPTVGGTPVRPKPDQTRLVTGLLDSALVHSGDLRDALQAAGAVSIVVSEVHVSTVPVHPQVVRGYRRDLELAGRIRVEALVPEAEVLAVLEVFDQLSPGHPEGFVQVAEASDDFRPGPGGGPPGAGGLPSGPGGGPQPGPQPGPRAS</sequence>
<feature type="transmembrane region" description="Helical" evidence="9">
    <location>
        <begin position="364"/>
        <end position="387"/>
    </location>
</feature>
<dbReference type="RefSeq" id="WP_184536416.1">
    <property type="nucleotide sequence ID" value="NZ_JACHJW010000001.1"/>
</dbReference>